<dbReference type="PANTHER" id="PTHR10102">
    <property type="entry name" value="DNA-DIRECTED RNA POLYMERASE, MITOCHONDRIAL"/>
    <property type="match status" value="1"/>
</dbReference>
<dbReference type="Gene3D" id="1.10.287.280">
    <property type="match status" value="1"/>
</dbReference>
<evidence type="ECO:0000259" key="9">
    <source>
        <dbReference type="Pfam" id="PF00940"/>
    </source>
</evidence>
<sequence length="128" mass="14836">MHSHLNHLSCNLCRGLLEFAEERPLGKSGLHWLKIHLTNLYVGDIEKLSYDERLAFVENRLHDIFDYVDNLINGYQWWLGAKDPFQCLAACINLPEAIEALQQAESRFGFLLVISTRQQFNWSSLQTS</sequence>
<keyword evidence="7" id="KW-0804">Transcription</keyword>
<dbReference type="GO" id="GO:0034245">
    <property type="term" value="C:mitochondrial DNA-directed RNA polymerase complex"/>
    <property type="evidence" value="ECO:0007669"/>
    <property type="project" value="TreeGrafter"/>
</dbReference>
<evidence type="ECO:0000256" key="6">
    <source>
        <dbReference type="ARBA" id="ARBA00022946"/>
    </source>
</evidence>
<keyword evidence="6" id="KW-0809">Transit peptide</keyword>
<evidence type="ECO:0000313" key="11">
    <source>
        <dbReference type="Proteomes" id="UP001374535"/>
    </source>
</evidence>
<dbReference type="FunFam" id="1.10.287.280:FF:000001">
    <property type="entry name" value="DNA-directed RNA polymerase"/>
    <property type="match status" value="1"/>
</dbReference>
<evidence type="ECO:0000256" key="3">
    <source>
        <dbReference type="ARBA" id="ARBA00022478"/>
    </source>
</evidence>
<gene>
    <name evidence="10" type="ORF">V8G54_024960</name>
</gene>
<reference evidence="10 11" key="1">
    <citation type="journal article" date="2023" name="Life. Sci Alliance">
        <title>Evolutionary insights into 3D genome organization and epigenetic landscape of Vigna mungo.</title>
        <authorList>
            <person name="Junaid A."/>
            <person name="Singh B."/>
            <person name="Bhatia S."/>
        </authorList>
    </citation>
    <scope>NUCLEOTIDE SEQUENCE [LARGE SCALE GENOMIC DNA]</scope>
    <source>
        <strain evidence="10">Urdbean</strain>
    </source>
</reference>
<dbReference type="InterPro" id="IPR043502">
    <property type="entry name" value="DNA/RNA_pol_sf"/>
</dbReference>
<keyword evidence="4" id="KW-0808">Transferase</keyword>
<dbReference type="AlphaFoldDB" id="A0AAQ3N6V7"/>
<organism evidence="10 11">
    <name type="scientific">Vigna mungo</name>
    <name type="common">Black gram</name>
    <name type="synonym">Phaseolus mungo</name>
    <dbReference type="NCBI Taxonomy" id="3915"/>
    <lineage>
        <taxon>Eukaryota</taxon>
        <taxon>Viridiplantae</taxon>
        <taxon>Streptophyta</taxon>
        <taxon>Embryophyta</taxon>
        <taxon>Tracheophyta</taxon>
        <taxon>Spermatophyta</taxon>
        <taxon>Magnoliopsida</taxon>
        <taxon>eudicotyledons</taxon>
        <taxon>Gunneridae</taxon>
        <taxon>Pentapetalae</taxon>
        <taxon>rosids</taxon>
        <taxon>fabids</taxon>
        <taxon>Fabales</taxon>
        <taxon>Fabaceae</taxon>
        <taxon>Papilionoideae</taxon>
        <taxon>50 kb inversion clade</taxon>
        <taxon>NPAAA clade</taxon>
        <taxon>indigoferoid/millettioid clade</taxon>
        <taxon>Phaseoleae</taxon>
        <taxon>Vigna</taxon>
    </lineage>
</organism>
<dbReference type="GO" id="GO:0006390">
    <property type="term" value="P:mitochondrial transcription"/>
    <property type="evidence" value="ECO:0007669"/>
    <property type="project" value="TreeGrafter"/>
</dbReference>
<evidence type="ECO:0000313" key="10">
    <source>
        <dbReference type="EMBL" id="WVZ04154.1"/>
    </source>
</evidence>
<name>A0AAQ3N6V7_VIGMU</name>
<evidence type="ECO:0000256" key="2">
    <source>
        <dbReference type="ARBA" id="ARBA00012418"/>
    </source>
</evidence>
<dbReference type="Proteomes" id="UP001374535">
    <property type="component" value="Chromosome 7"/>
</dbReference>
<keyword evidence="3" id="KW-0240">DNA-directed RNA polymerase</keyword>
<comment type="similarity">
    <text evidence="1">Belongs to the phage and mitochondrial RNA polymerase family.</text>
</comment>
<comment type="catalytic activity">
    <reaction evidence="8">
        <text>RNA(n) + a ribonucleoside 5'-triphosphate = RNA(n+1) + diphosphate</text>
        <dbReference type="Rhea" id="RHEA:21248"/>
        <dbReference type="Rhea" id="RHEA-COMP:14527"/>
        <dbReference type="Rhea" id="RHEA-COMP:17342"/>
        <dbReference type="ChEBI" id="CHEBI:33019"/>
        <dbReference type="ChEBI" id="CHEBI:61557"/>
        <dbReference type="ChEBI" id="CHEBI:140395"/>
        <dbReference type="EC" id="2.7.7.6"/>
    </reaction>
</comment>
<dbReference type="InterPro" id="IPR046950">
    <property type="entry name" value="DNA-dir_Rpol_C_phage-type"/>
</dbReference>
<proteinExistence type="inferred from homology"/>
<dbReference type="GO" id="GO:0003899">
    <property type="term" value="F:DNA-directed RNA polymerase activity"/>
    <property type="evidence" value="ECO:0007669"/>
    <property type="project" value="UniProtKB-EC"/>
</dbReference>
<dbReference type="SUPFAM" id="SSF56672">
    <property type="entry name" value="DNA/RNA polymerases"/>
    <property type="match status" value="1"/>
</dbReference>
<dbReference type="PANTHER" id="PTHR10102:SF1">
    <property type="entry name" value="DNA-DIRECTED RNA POLYMERASE 3, CHLOROPLASTIC"/>
    <property type="match status" value="1"/>
</dbReference>
<evidence type="ECO:0000256" key="5">
    <source>
        <dbReference type="ARBA" id="ARBA00022695"/>
    </source>
</evidence>
<dbReference type="EMBL" id="CP144694">
    <property type="protein sequence ID" value="WVZ04154.1"/>
    <property type="molecule type" value="Genomic_DNA"/>
</dbReference>
<keyword evidence="5" id="KW-0548">Nucleotidyltransferase</keyword>
<dbReference type="GO" id="GO:0003677">
    <property type="term" value="F:DNA binding"/>
    <property type="evidence" value="ECO:0007669"/>
    <property type="project" value="InterPro"/>
</dbReference>
<dbReference type="Pfam" id="PF00940">
    <property type="entry name" value="RNA_pol"/>
    <property type="match status" value="1"/>
</dbReference>
<keyword evidence="11" id="KW-1185">Reference proteome</keyword>
<evidence type="ECO:0000256" key="8">
    <source>
        <dbReference type="ARBA" id="ARBA00048552"/>
    </source>
</evidence>
<evidence type="ECO:0000256" key="1">
    <source>
        <dbReference type="ARBA" id="ARBA00009493"/>
    </source>
</evidence>
<accession>A0AAQ3N6V7</accession>
<evidence type="ECO:0000256" key="7">
    <source>
        <dbReference type="ARBA" id="ARBA00023163"/>
    </source>
</evidence>
<dbReference type="EC" id="2.7.7.6" evidence="2"/>
<feature type="domain" description="DNA-directed RNA polymerase C-terminal" evidence="9">
    <location>
        <begin position="23"/>
        <end position="102"/>
    </location>
</feature>
<dbReference type="InterPro" id="IPR002092">
    <property type="entry name" value="DNA-dir_Rpol_phage-type"/>
</dbReference>
<evidence type="ECO:0000256" key="4">
    <source>
        <dbReference type="ARBA" id="ARBA00022679"/>
    </source>
</evidence>
<protein>
    <recommendedName>
        <fullName evidence="2">DNA-directed RNA polymerase</fullName>
        <ecNumber evidence="2">2.7.7.6</ecNumber>
    </recommendedName>
</protein>